<reference evidence="1" key="1">
    <citation type="submission" date="2020-04" db="EMBL/GenBank/DDBJ databases">
        <authorList>
            <person name="Alioto T."/>
            <person name="Alioto T."/>
            <person name="Gomez Garrido J."/>
        </authorList>
    </citation>
    <scope>NUCLEOTIDE SEQUENCE</scope>
    <source>
        <strain evidence="1">A484AB</strain>
    </source>
</reference>
<dbReference type="AlphaFoldDB" id="A0A6S7H9Q5"/>
<evidence type="ECO:0000313" key="1">
    <source>
        <dbReference type="EMBL" id="CAB3999777.1"/>
    </source>
</evidence>
<dbReference type="Proteomes" id="UP001152795">
    <property type="component" value="Unassembled WGS sequence"/>
</dbReference>
<gene>
    <name evidence="1" type="ORF">PACLA_8A060176</name>
</gene>
<name>A0A6S7H9Q5_PARCT</name>
<evidence type="ECO:0000313" key="2">
    <source>
        <dbReference type="Proteomes" id="UP001152795"/>
    </source>
</evidence>
<sequence>MVFVMMAMMVVMIMIVDAGDDGGGDDDGRVDDAGLCTTGASDNVQEDLDFFKTCIVDYYCFEKNPNKHTWINFPNFKNLIGTTYFNAMAKRIQLFFIRYNTWSNTLVNAKFRDVATGNCLNLLYVIAARYLYVVYVLNKINLEDISFGPCIKHANGDFTVPTNGVCFLTPLNHVTCTSDHDVAMIGKRSGTVASQFNKFFTESVGTDVDIPGFAKTSGDLLDTNVYAFTLEYAMPQAFKGLTGVFKNKVNNFNADLNLIVLEIVTAISKMRTFNPGFFRELLSDSGEFNNRPATKHQLKEKFHGWRDKLRTIVAALAALKRSPYYRSLSFKRQLEMAYVQIAGEIEKHITDIYAQNALREMVMALMYNAEAYHTRGSVRHVVGWTQMGRTDVFSQITINDYWTSILENWADSVKEYNKECVATQALITVCLPKMSKYFWRMLDAMFAAYGKLKPTLQTGLLVVDNSGNTGLRSIMAHWFTNVKRKGLNGIPSDDRLTGMPVGTTSLDAFITAMGCTGQSKTAQLSQECLNTIHGHIRKYNRNMFIQLIDSDTA</sequence>
<proteinExistence type="predicted"/>
<protein>
    <submittedName>
        <fullName evidence="1">Uncharacterized protein</fullName>
    </submittedName>
</protein>
<accession>A0A6S7H9Q5</accession>
<dbReference type="OrthoDB" id="5958230at2759"/>
<comment type="caution">
    <text evidence="1">The sequence shown here is derived from an EMBL/GenBank/DDBJ whole genome shotgun (WGS) entry which is preliminary data.</text>
</comment>
<dbReference type="EMBL" id="CACRXK020003667">
    <property type="protein sequence ID" value="CAB3999777.1"/>
    <property type="molecule type" value="Genomic_DNA"/>
</dbReference>
<organism evidence="1 2">
    <name type="scientific">Paramuricea clavata</name>
    <name type="common">Red gorgonian</name>
    <name type="synonym">Violescent sea-whip</name>
    <dbReference type="NCBI Taxonomy" id="317549"/>
    <lineage>
        <taxon>Eukaryota</taxon>
        <taxon>Metazoa</taxon>
        <taxon>Cnidaria</taxon>
        <taxon>Anthozoa</taxon>
        <taxon>Octocorallia</taxon>
        <taxon>Malacalcyonacea</taxon>
        <taxon>Plexauridae</taxon>
        <taxon>Paramuricea</taxon>
    </lineage>
</organism>
<keyword evidence="2" id="KW-1185">Reference proteome</keyword>